<dbReference type="AlphaFoldDB" id="A0A9P3GG38"/>
<sequence length="311" mass="33639">MDSTSRGSPEIHRPLKKSEGGGWFPYRPAAGLYHLVTCPCEQPNETRERAKQQLEKLNKRRRQKGQKTVPAGSKITSTLSSRDCRRRPQGRTRKAEPHLPLPSSLPTSDAVPDAGVHDLPAPEQAPASDSASFERWANVSLPQAAAPKFPTALDGDAVLPFAEELVLPFAEEAAQPSFSSADAVQPFLADAVLPFPVDAPSDALSPAPEEADGGPPSEQLLMDFQHWEPFTQSGSDSIPPEWSSAGMNAADADGVRLEDQFLRDFQYWESFDPSESIPSQWPSAGMDPADPALTGPDVYVSQEPLQGHPLG</sequence>
<accession>A0A9P3GG38</accession>
<feature type="compositionally biased region" description="Basic and acidic residues" evidence="1">
    <location>
        <begin position="44"/>
        <end position="57"/>
    </location>
</feature>
<feature type="region of interest" description="Disordered" evidence="1">
    <location>
        <begin position="272"/>
        <end position="311"/>
    </location>
</feature>
<dbReference type="EMBL" id="BPQB01000038">
    <property type="protein sequence ID" value="GJE94156.1"/>
    <property type="molecule type" value="Genomic_DNA"/>
</dbReference>
<reference evidence="2 3" key="1">
    <citation type="submission" date="2021-08" db="EMBL/GenBank/DDBJ databases">
        <title>Draft Genome Sequence of Phanerochaete sordida strain YK-624.</title>
        <authorList>
            <person name="Mori T."/>
            <person name="Dohra H."/>
            <person name="Suzuki T."/>
            <person name="Kawagishi H."/>
            <person name="Hirai H."/>
        </authorList>
    </citation>
    <scope>NUCLEOTIDE SEQUENCE [LARGE SCALE GENOMIC DNA]</scope>
    <source>
        <strain evidence="2 3">YK-624</strain>
    </source>
</reference>
<keyword evidence="3" id="KW-1185">Reference proteome</keyword>
<evidence type="ECO:0000313" key="2">
    <source>
        <dbReference type="EMBL" id="GJE94156.1"/>
    </source>
</evidence>
<evidence type="ECO:0000313" key="3">
    <source>
        <dbReference type="Proteomes" id="UP000703269"/>
    </source>
</evidence>
<gene>
    <name evidence="2" type="ORF">PsYK624_103240</name>
</gene>
<feature type="region of interest" description="Disordered" evidence="1">
    <location>
        <begin position="1"/>
        <end position="24"/>
    </location>
</feature>
<protein>
    <submittedName>
        <fullName evidence="2">Uncharacterized protein</fullName>
    </submittedName>
</protein>
<organism evidence="2 3">
    <name type="scientific">Phanerochaete sordida</name>
    <dbReference type="NCBI Taxonomy" id="48140"/>
    <lineage>
        <taxon>Eukaryota</taxon>
        <taxon>Fungi</taxon>
        <taxon>Dikarya</taxon>
        <taxon>Basidiomycota</taxon>
        <taxon>Agaricomycotina</taxon>
        <taxon>Agaricomycetes</taxon>
        <taxon>Polyporales</taxon>
        <taxon>Phanerochaetaceae</taxon>
        <taxon>Phanerochaete</taxon>
    </lineage>
</organism>
<proteinExistence type="predicted"/>
<dbReference type="Proteomes" id="UP000703269">
    <property type="component" value="Unassembled WGS sequence"/>
</dbReference>
<feature type="region of interest" description="Disordered" evidence="1">
    <location>
        <begin position="43"/>
        <end position="133"/>
    </location>
</feature>
<name>A0A9P3GG38_9APHY</name>
<feature type="compositionally biased region" description="Basic and acidic residues" evidence="1">
    <location>
        <begin position="9"/>
        <end position="19"/>
    </location>
</feature>
<evidence type="ECO:0000256" key="1">
    <source>
        <dbReference type="SAM" id="MobiDB-lite"/>
    </source>
</evidence>
<comment type="caution">
    <text evidence="2">The sequence shown here is derived from an EMBL/GenBank/DDBJ whole genome shotgun (WGS) entry which is preliminary data.</text>
</comment>